<reference evidence="7 8" key="1">
    <citation type="submission" date="2024-07" db="EMBL/GenBank/DDBJ databases">
        <title>Uliginosibacterium paludis KCTC:42655.</title>
        <authorList>
            <person name="Kim M.K."/>
        </authorList>
    </citation>
    <scope>NUCLEOTIDE SEQUENCE [LARGE SCALE GENOMIC DNA]</scope>
    <source>
        <strain evidence="7 8">KCTC 42655</strain>
    </source>
</reference>
<name>A0ABV2CSV1_9RHOO</name>
<comment type="caution">
    <text evidence="7">The sequence shown here is derived from an EMBL/GenBank/DDBJ whole genome shotgun (WGS) entry which is preliminary data.</text>
</comment>
<dbReference type="InterPro" id="IPR005494">
    <property type="entry name" value="GSPS_pre-ATP-grasp-like_dom"/>
</dbReference>
<feature type="domain" description="Glutathionylspermidine synthase pre-ATP-grasp-like" evidence="6">
    <location>
        <begin position="14"/>
        <end position="370"/>
    </location>
</feature>
<dbReference type="Gene3D" id="3.30.1490.330">
    <property type="match status" value="1"/>
</dbReference>
<dbReference type="SUPFAM" id="SSF52440">
    <property type="entry name" value="PreATP-grasp domain"/>
    <property type="match status" value="1"/>
</dbReference>
<evidence type="ECO:0000256" key="5">
    <source>
        <dbReference type="ARBA" id="ARBA00022842"/>
    </source>
</evidence>
<dbReference type="RefSeq" id="WP_345930103.1">
    <property type="nucleotide sequence ID" value="NZ_JBDIVF010000014.1"/>
</dbReference>
<accession>A0ABV2CSV1</accession>
<evidence type="ECO:0000256" key="4">
    <source>
        <dbReference type="ARBA" id="ARBA00022840"/>
    </source>
</evidence>
<keyword evidence="3" id="KW-0547">Nucleotide-binding</keyword>
<keyword evidence="4" id="KW-0067">ATP-binding</keyword>
<dbReference type="Pfam" id="PF03738">
    <property type="entry name" value="GSP_synth"/>
    <property type="match status" value="1"/>
</dbReference>
<keyword evidence="5" id="KW-0460">Magnesium</keyword>
<dbReference type="SUPFAM" id="SSF56059">
    <property type="entry name" value="Glutathione synthetase ATP-binding domain-like"/>
    <property type="match status" value="1"/>
</dbReference>
<dbReference type="Proteomes" id="UP001548590">
    <property type="component" value="Unassembled WGS sequence"/>
</dbReference>
<evidence type="ECO:0000256" key="3">
    <source>
        <dbReference type="ARBA" id="ARBA00022741"/>
    </source>
</evidence>
<keyword evidence="1" id="KW-0436">Ligase</keyword>
<organism evidence="7 8">
    <name type="scientific">Uliginosibacterium paludis</name>
    <dbReference type="NCBI Taxonomy" id="1615952"/>
    <lineage>
        <taxon>Bacteria</taxon>
        <taxon>Pseudomonadati</taxon>
        <taxon>Pseudomonadota</taxon>
        <taxon>Betaproteobacteria</taxon>
        <taxon>Rhodocyclales</taxon>
        <taxon>Zoogloeaceae</taxon>
        <taxon>Uliginosibacterium</taxon>
    </lineage>
</organism>
<evidence type="ECO:0000313" key="8">
    <source>
        <dbReference type="Proteomes" id="UP001548590"/>
    </source>
</evidence>
<evidence type="ECO:0000313" key="7">
    <source>
        <dbReference type="EMBL" id="MET1490996.1"/>
    </source>
</evidence>
<keyword evidence="8" id="KW-1185">Reference proteome</keyword>
<evidence type="ECO:0000256" key="1">
    <source>
        <dbReference type="ARBA" id="ARBA00022598"/>
    </source>
</evidence>
<protein>
    <submittedName>
        <fullName evidence="7">Glutathionylspermidine synthase family protein</fullName>
    </submittedName>
</protein>
<sequence>MLREIVTPRKDAGAKLEAVGLSFHSWDNYWCEDVCYRFTAAQVEELEAAAEALHAMCLEALAHVIKTGRLGELGIPVRYQDAIAASFRAEDFSLYGRFDLAYDGVNPPRMFEYNADTPTSLLESAVAQWTWMEEVFPGSDQFNSLHDRLVEQWKLAPGDGPIHLASLGGNEEDWVCTMYLLDTVLQAGREARHLHIEDIGWDSDTRQFVDLDNRPIETLFKLYPWEWMMREAFGPHVLQSQTRMIEPLWKSVLSCKGLLPILWELFPDHPNLLPAYFTPGKLASYARKPLYSREGANVQLVREGQILASDDGPYGAEGYVYQALHMLPEFGGRYPVIGAWIVGKASAGICVREDASPITTNMSRFIPHYFVE</sequence>
<keyword evidence="2" id="KW-0479">Metal-binding</keyword>
<gene>
    <name evidence="7" type="ORF">ABVT11_14250</name>
</gene>
<dbReference type="InterPro" id="IPR016185">
    <property type="entry name" value="PreATP-grasp_dom_sf"/>
</dbReference>
<evidence type="ECO:0000259" key="6">
    <source>
        <dbReference type="Pfam" id="PF03738"/>
    </source>
</evidence>
<proteinExistence type="predicted"/>
<evidence type="ECO:0000256" key="2">
    <source>
        <dbReference type="ARBA" id="ARBA00022723"/>
    </source>
</evidence>
<dbReference type="EMBL" id="JBEWLZ010000008">
    <property type="protein sequence ID" value="MET1490996.1"/>
    <property type="molecule type" value="Genomic_DNA"/>
</dbReference>